<dbReference type="Gene3D" id="1.20.1050.10">
    <property type="match status" value="1"/>
</dbReference>
<dbReference type="NCBIfam" id="NF007702">
    <property type="entry name" value="PRK10387.1"/>
    <property type="match status" value="1"/>
</dbReference>
<sequence>MKLYIYDHCPFCARVAYIAQSLSLNIELISVDYDDAQTLIDLIGKKMVPVLQKDDGSIMAESLDIIAYFMDLKSSNEQREPSEQATLFQNRSFPLTQQIGRPRWWNLDLAEYRSVGSKEAWRASKETEGFNFEELLENTPQYVQQINPLLKDAELLLDLENGESSLPIIDQALYFSMLRGFCVESSITWPPALEHWLEKQSKTLSIKLLR</sequence>
<accession>A0A120DFF3</accession>
<dbReference type="SFLD" id="SFLDG01204">
    <property type="entry name" value="Grx2-like.1"/>
    <property type="match status" value="1"/>
</dbReference>
<dbReference type="SUPFAM" id="SSF52833">
    <property type="entry name" value="Thioredoxin-like"/>
    <property type="match status" value="1"/>
</dbReference>
<evidence type="ECO:0000259" key="1">
    <source>
        <dbReference type="Pfam" id="PF04399"/>
    </source>
</evidence>
<dbReference type="InterPro" id="IPR007494">
    <property type="entry name" value="Glutaredoxin2_C"/>
</dbReference>
<organism evidence="3 4">
    <name type="scientific">Vibrio toranzoniae</name>
    <dbReference type="NCBI Taxonomy" id="1194427"/>
    <lineage>
        <taxon>Bacteria</taxon>
        <taxon>Pseudomonadati</taxon>
        <taxon>Pseudomonadota</taxon>
        <taxon>Gammaproteobacteria</taxon>
        <taxon>Vibrionales</taxon>
        <taxon>Vibrionaceae</taxon>
        <taxon>Vibrio</taxon>
    </lineage>
</organism>
<evidence type="ECO:0000313" key="3">
    <source>
        <dbReference type="EMBL" id="KWT99207.1"/>
    </source>
</evidence>
<dbReference type="OrthoDB" id="5291571at2"/>
<evidence type="ECO:0000259" key="2">
    <source>
        <dbReference type="Pfam" id="PF13417"/>
    </source>
</evidence>
<dbReference type="AlphaFoldDB" id="A0A120DFF3"/>
<name>A0A120DFF3_9VIBR</name>
<dbReference type="GeneID" id="300180442"/>
<comment type="caution">
    <text evidence="3">The sequence shown here is derived from an EMBL/GenBank/DDBJ whole genome shotgun (WGS) entry which is preliminary data.</text>
</comment>
<dbReference type="Pfam" id="PF13417">
    <property type="entry name" value="GST_N_3"/>
    <property type="match status" value="1"/>
</dbReference>
<dbReference type="NCBIfam" id="TIGR02182">
    <property type="entry name" value="GRXB"/>
    <property type="match status" value="1"/>
</dbReference>
<dbReference type="InterPro" id="IPR036249">
    <property type="entry name" value="Thioredoxin-like_sf"/>
</dbReference>
<dbReference type="InterPro" id="IPR040079">
    <property type="entry name" value="Glutathione_S-Trfase"/>
</dbReference>
<dbReference type="RefSeq" id="WP_060469427.1">
    <property type="nucleotide sequence ID" value="NZ_AP025515.1"/>
</dbReference>
<dbReference type="SUPFAM" id="SSF47616">
    <property type="entry name" value="GST C-terminal domain-like"/>
    <property type="match status" value="1"/>
</dbReference>
<gene>
    <name evidence="3" type="ORF">APQ14_16375</name>
</gene>
<keyword evidence="4" id="KW-1185">Reference proteome</keyword>
<dbReference type="InterPro" id="IPR004045">
    <property type="entry name" value="Glutathione_S-Trfase_N"/>
</dbReference>
<dbReference type="Proteomes" id="UP000057389">
    <property type="component" value="Unassembled WGS sequence"/>
</dbReference>
<feature type="domain" description="Glutaredoxin 2 C-terminal" evidence="1">
    <location>
        <begin position="89"/>
        <end position="209"/>
    </location>
</feature>
<dbReference type="Gene3D" id="3.40.30.10">
    <property type="entry name" value="Glutaredoxin"/>
    <property type="match status" value="1"/>
</dbReference>
<dbReference type="SFLD" id="SFLDG01183">
    <property type="entry name" value="Grx2-like"/>
    <property type="match status" value="1"/>
</dbReference>
<dbReference type="EMBL" id="LMXU01000033">
    <property type="protein sequence ID" value="KWT99207.1"/>
    <property type="molecule type" value="Genomic_DNA"/>
</dbReference>
<dbReference type="InterPro" id="IPR011901">
    <property type="entry name" value="Grx2"/>
</dbReference>
<dbReference type="Pfam" id="PF04399">
    <property type="entry name" value="Glutaredoxin2_C"/>
    <property type="match status" value="1"/>
</dbReference>
<evidence type="ECO:0000313" key="4">
    <source>
        <dbReference type="Proteomes" id="UP000057389"/>
    </source>
</evidence>
<dbReference type="InterPro" id="IPR036282">
    <property type="entry name" value="Glutathione-S-Trfase_C_sf"/>
</dbReference>
<dbReference type="SFLD" id="SFLDS00019">
    <property type="entry name" value="Glutathione_Transferase_(cytos"/>
    <property type="match status" value="1"/>
</dbReference>
<dbReference type="GO" id="GO:0005829">
    <property type="term" value="C:cytosol"/>
    <property type="evidence" value="ECO:0007669"/>
    <property type="project" value="InterPro"/>
</dbReference>
<proteinExistence type="predicted"/>
<protein>
    <submittedName>
        <fullName evidence="3">Glutaredoxin</fullName>
    </submittedName>
</protein>
<reference evidence="3 4" key="1">
    <citation type="submission" date="2015-11" db="EMBL/GenBank/DDBJ databases">
        <title>Draft WGS of Vibrio toranzoniae.</title>
        <authorList>
            <person name="Lasa A."/>
            <person name="Romalde J.L."/>
        </authorList>
    </citation>
    <scope>NUCLEOTIDE SEQUENCE [LARGE SCALE GENOMIC DNA]</scope>
    <source>
        <strain evidence="3 4">Vb 10.8</strain>
    </source>
</reference>
<dbReference type="PROSITE" id="PS51354">
    <property type="entry name" value="GLUTAREDOXIN_2"/>
    <property type="match status" value="1"/>
</dbReference>
<feature type="domain" description="GST N-terminal" evidence="2">
    <location>
        <begin position="3"/>
        <end position="73"/>
    </location>
</feature>